<keyword evidence="7 13" id="KW-0067">ATP-binding</keyword>
<dbReference type="FunFam" id="3.30.420.40:FF:000071">
    <property type="entry name" value="Molecular chaperone DnaK"/>
    <property type="match status" value="1"/>
</dbReference>
<dbReference type="SUPFAM" id="SSF100920">
    <property type="entry name" value="Heat shock protein 70kD (HSP70), peptide-binding domain"/>
    <property type="match status" value="1"/>
</dbReference>
<dbReference type="InterPro" id="IPR018181">
    <property type="entry name" value="Heat_shock_70_CS"/>
</dbReference>
<dbReference type="SUPFAM" id="SSF53067">
    <property type="entry name" value="Actin-like ATPase domain"/>
    <property type="match status" value="2"/>
</dbReference>
<dbReference type="InterPro" id="IPR029047">
    <property type="entry name" value="HSP70_peptide-bd_sf"/>
</dbReference>
<proteinExistence type="inferred from homology"/>
<name>A0A1J9XLT0_9BACI</name>
<dbReference type="EMBL" id="FWZB01000040">
    <property type="protein sequence ID" value="SME14754.1"/>
    <property type="molecule type" value="Genomic_DNA"/>
</dbReference>
<gene>
    <name evidence="14" type="primary">dnaK_2</name>
    <name evidence="14" type="ORF">BACERE00191_03349</name>
</gene>
<comment type="similarity">
    <text evidence="2 13">Belongs to the heat shock protein 70 family.</text>
</comment>
<dbReference type="Gene3D" id="2.60.34.10">
    <property type="entry name" value="Substrate Binding Domain Of DNAk, Chain A, domain 1"/>
    <property type="match status" value="1"/>
</dbReference>
<dbReference type="PROSITE" id="PS00297">
    <property type="entry name" value="HSP70_1"/>
    <property type="match status" value="1"/>
</dbReference>
<evidence type="ECO:0000313" key="14">
    <source>
        <dbReference type="EMBL" id="SME14754.1"/>
    </source>
</evidence>
<evidence type="ECO:0000256" key="5">
    <source>
        <dbReference type="ARBA" id="ARBA00022553"/>
    </source>
</evidence>
<organism evidence="14 15">
    <name type="scientific">Bacillus pacificus</name>
    <dbReference type="NCBI Taxonomy" id="2026187"/>
    <lineage>
        <taxon>Bacteria</taxon>
        <taxon>Bacillati</taxon>
        <taxon>Bacillota</taxon>
        <taxon>Bacilli</taxon>
        <taxon>Bacillales</taxon>
        <taxon>Bacillaceae</taxon>
        <taxon>Bacillus</taxon>
        <taxon>Bacillus cereus group</taxon>
    </lineage>
</organism>
<protein>
    <recommendedName>
        <fullName evidence="3">Chaperone protein DnaK</fullName>
    </recommendedName>
    <alternativeName>
        <fullName evidence="4">Chaperone protein dnaK</fullName>
    </alternativeName>
    <alternativeName>
        <fullName evidence="12">HSP70</fullName>
    </alternativeName>
    <alternativeName>
        <fullName evidence="11">Heat shock 70 kDa protein</fullName>
    </alternativeName>
    <alternativeName>
        <fullName evidence="10">Heat shock protein 70</fullName>
    </alternativeName>
</protein>
<keyword evidence="5" id="KW-0597">Phosphoprotein</keyword>
<dbReference type="Proteomes" id="UP000194499">
    <property type="component" value="Unassembled WGS sequence"/>
</dbReference>
<evidence type="ECO:0000256" key="1">
    <source>
        <dbReference type="ARBA" id="ARBA00002290"/>
    </source>
</evidence>
<dbReference type="AlphaFoldDB" id="A0A1J9XLT0"/>
<dbReference type="Gene3D" id="3.90.640.10">
    <property type="entry name" value="Actin, Chain A, domain 4"/>
    <property type="match status" value="1"/>
</dbReference>
<dbReference type="PRINTS" id="PR00301">
    <property type="entry name" value="HEATSHOCK70"/>
</dbReference>
<keyword evidence="8" id="KW-0346">Stress response</keyword>
<dbReference type="InterPro" id="IPR013126">
    <property type="entry name" value="Hsp_70_fam"/>
</dbReference>
<evidence type="ECO:0000256" key="2">
    <source>
        <dbReference type="ARBA" id="ARBA00007381"/>
    </source>
</evidence>
<dbReference type="Gene3D" id="3.30.420.40">
    <property type="match status" value="2"/>
</dbReference>
<evidence type="ECO:0000256" key="8">
    <source>
        <dbReference type="ARBA" id="ARBA00023016"/>
    </source>
</evidence>
<dbReference type="PROSITE" id="PS01036">
    <property type="entry name" value="HSP70_3"/>
    <property type="match status" value="1"/>
</dbReference>
<evidence type="ECO:0000256" key="6">
    <source>
        <dbReference type="ARBA" id="ARBA00022741"/>
    </source>
</evidence>
<comment type="function">
    <text evidence="1">Acts as a chaperone.</text>
</comment>
<keyword evidence="9" id="KW-0143">Chaperone</keyword>
<sequence length="505" mass="54956">MIIGIDLGTTNSAVAYIDDSGNPTILPNREGERVTPSVIFFEDGSPVIGSTAKSISVSDPTNTVQFVKRQMGNASYKFPIGGEVFTPEDLSALILKRLKEDAEEAIGAKVTKAVITVPAYFDDAQRKATQDAGRIAGLHVLKVINEPTAAALAYGLANREQKQNVMVYDLGGGTFDVTLIQLNQDEVVVKATGGDRNLGGFDFDNKIFELVEQKFEEEHGLDLYDDLNAVQDLREKAEACKKMLSSRKKSVITLSSQGRTVKVEVTKEKFDELLSPLLSRTALIMKNVLMDAELSWGDIDKIVLVGGSTRVPAVSDLIERTTGIKPSKDVNPDEVVALGAAIQGSLLQVDNEASNNAEEFKPKTRVVDVNSHSLGILIHDNNTGGFINQKMIVRNTPIPASEEAVFYTVNDGQTSLHVQVTEGEDSDPDFVKVIGESNLDLRGSKPQGYPVRFIFTYDENGVVHVYGKDENTGQHLGEMQIERKSNLTEAAIEKKAEKLAGISVE</sequence>
<evidence type="ECO:0000256" key="3">
    <source>
        <dbReference type="ARBA" id="ARBA00014415"/>
    </source>
</evidence>
<evidence type="ECO:0000256" key="11">
    <source>
        <dbReference type="ARBA" id="ARBA00030945"/>
    </source>
</evidence>
<evidence type="ECO:0000256" key="13">
    <source>
        <dbReference type="RuleBase" id="RU003322"/>
    </source>
</evidence>
<evidence type="ECO:0000313" key="15">
    <source>
        <dbReference type="Proteomes" id="UP000194499"/>
    </source>
</evidence>
<evidence type="ECO:0000256" key="4">
    <source>
        <dbReference type="ARBA" id="ARBA00017249"/>
    </source>
</evidence>
<accession>A0A1J9XLT0</accession>
<evidence type="ECO:0000256" key="10">
    <source>
        <dbReference type="ARBA" id="ARBA00030019"/>
    </source>
</evidence>
<reference evidence="15" key="1">
    <citation type="submission" date="2017-04" db="EMBL/GenBank/DDBJ databases">
        <authorList>
            <person name="Criscuolo A."/>
        </authorList>
    </citation>
    <scope>NUCLEOTIDE SEQUENCE [LARGE SCALE GENOMIC DNA]</scope>
</reference>
<dbReference type="RefSeq" id="WP_000583401.1">
    <property type="nucleotide sequence ID" value="NZ_CP093424.1"/>
</dbReference>
<evidence type="ECO:0000256" key="9">
    <source>
        <dbReference type="ARBA" id="ARBA00023186"/>
    </source>
</evidence>
<dbReference type="GO" id="GO:0140662">
    <property type="term" value="F:ATP-dependent protein folding chaperone"/>
    <property type="evidence" value="ECO:0007669"/>
    <property type="project" value="InterPro"/>
</dbReference>
<dbReference type="GO" id="GO:0005524">
    <property type="term" value="F:ATP binding"/>
    <property type="evidence" value="ECO:0007669"/>
    <property type="project" value="UniProtKB-KW"/>
</dbReference>
<evidence type="ECO:0000256" key="12">
    <source>
        <dbReference type="ARBA" id="ARBA00033103"/>
    </source>
</evidence>
<dbReference type="PROSITE" id="PS00329">
    <property type="entry name" value="HSP70_2"/>
    <property type="match status" value="1"/>
</dbReference>
<dbReference type="PANTHER" id="PTHR19375">
    <property type="entry name" value="HEAT SHOCK PROTEIN 70KDA"/>
    <property type="match status" value="1"/>
</dbReference>
<dbReference type="FunFam" id="3.90.640.10:FF:000003">
    <property type="entry name" value="Molecular chaperone DnaK"/>
    <property type="match status" value="1"/>
</dbReference>
<dbReference type="InterPro" id="IPR043129">
    <property type="entry name" value="ATPase_NBD"/>
</dbReference>
<dbReference type="Pfam" id="PF00012">
    <property type="entry name" value="HSP70"/>
    <property type="match status" value="2"/>
</dbReference>
<keyword evidence="6 13" id="KW-0547">Nucleotide-binding</keyword>
<evidence type="ECO:0000256" key="7">
    <source>
        <dbReference type="ARBA" id="ARBA00022840"/>
    </source>
</evidence>